<dbReference type="EMBL" id="SDMP01000007">
    <property type="protein sequence ID" value="RYR49893.1"/>
    <property type="molecule type" value="Genomic_DNA"/>
</dbReference>
<feature type="region of interest" description="Disordered" evidence="1">
    <location>
        <begin position="50"/>
        <end position="75"/>
    </location>
</feature>
<comment type="caution">
    <text evidence="2">The sequence shown here is derived from an EMBL/GenBank/DDBJ whole genome shotgun (WGS) entry which is preliminary data.</text>
</comment>
<evidence type="ECO:0000313" key="2">
    <source>
        <dbReference type="EMBL" id="RYR49893.1"/>
    </source>
</evidence>
<dbReference type="Proteomes" id="UP000289738">
    <property type="component" value="Chromosome A07"/>
</dbReference>
<evidence type="ECO:0000256" key="1">
    <source>
        <dbReference type="SAM" id="MobiDB-lite"/>
    </source>
</evidence>
<gene>
    <name evidence="2" type="ORF">Ahy_A07g036413</name>
</gene>
<sequence>MLVVGYFSFFQSTSSVKLWENVVDYDCRKFEKNLKNRYRFGVQMKSIKDLRSTVPPSDPPPPTQQVTRPDKLQSKRKKLSIWTQCKEQVLGQLHTWQSL</sequence>
<dbReference type="AlphaFoldDB" id="A0A445CG56"/>
<evidence type="ECO:0000313" key="3">
    <source>
        <dbReference type="Proteomes" id="UP000289738"/>
    </source>
</evidence>
<organism evidence="2 3">
    <name type="scientific">Arachis hypogaea</name>
    <name type="common">Peanut</name>
    <dbReference type="NCBI Taxonomy" id="3818"/>
    <lineage>
        <taxon>Eukaryota</taxon>
        <taxon>Viridiplantae</taxon>
        <taxon>Streptophyta</taxon>
        <taxon>Embryophyta</taxon>
        <taxon>Tracheophyta</taxon>
        <taxon>Spermatophyta</taxon>
        <taxon>Magnoliopsida</taxon>
        <taxon>eudicotyledons</taxon>
        <taxon>Gunneridae</taxon>
        <taxon>Pentapetalae</taxon>
        <taxon>rosids</taxon>
        <taxon>fabids</taxon>
        <taxon>Fabales</taxon>
        <taxon>Fabaceae</taxon>
        <taxon>Papilionoideae</taxon>
        <taxon>50 kb inversion clade</taxon>
        <taxon>dalbergioids sensu lato</taxon>
        <taxon>Dalbergieae</taxon>
        <taxon>Pterocarpus clade</taxon>
        <taxon>Arachis</taxon>
    </lineage>
</organism>
<proteinExistence type="predicted"/>
<keyword evidence="3" id="KW-1185">Reference proteome</keyword>
<reference evidence="2 3" key="1">
    <citation type="submission" date="2019-01" db="EMBL/GenBank/DDBJ databases">
        <title>Sequencing of cultivated peanut Arachis hypogaea provides insights into genome evolution and oil improvement.</title>
        <authorList>
            <person name="Chen X."/>
        </authorList>
    </citation>
    <scope>NUCLEOTIDE SEQUENCE [LARGE SCALE GENOMIC DNA]</scope>
    <source>
        <strain evidence="3">cv. Fuhuasheng</strain>
        <tissue evidence="2">Leaves</tissue>
    </source>
</reference>
<name>A0A445CG56_ARAHY</name>
<protein>
    <submittedName>
        <fullName evidence="2">Uncharacterized protein</fullName>
    </submittedName>
</protein>
<accession>A0A445CG56</accession>